<dbReference type="CDD" id="cd00024">
    <property type="entry name" value="CD_CSD"/>
    <property type="match status" value="1"/>
</dbReference>
<dbReference type="GeneID" id="94827784"/>
<keyword evidence="2" id="KW-0539">Nucleus</keyword>
<dbReference type="AlphaFoldDB" id="A0A1J4K306"/>
<dbReference type="GO" id="GO:0005634">
    <property type="term" value="C:nucleus"/>
    <property type="evidence" value="ECO:0007669"/>
    <property type="project" value="UniProtKB-SubCell"/>
</dbReference>
<evidence type="ECO:0000259" key="3">
    <source>
        <dbReference type="PROSITE" id="PS50013"/>
    </source>
</evidence>
<protein>
    <recommendedName>
        <fullName evidence="3">Chromo domain-containing protein</fullName>
    </recommendedName>
</protein>
<dbReference type="Proteomes" id="UP000179807">
    <property type="component" value="Unassembled WGS sequence"/>
</dbReference>
<evidence type="ECO:0000313" key="4">
    <source>
        <dbReference type="EMBL" id="OHT04110.1"/>
    </source>
</evidence>
<organism evidence="4 5">
    <name type="scientific">Tritrichomonas foetus</name>
    <dbReference type="NCBI Taxonomy" id="1144522"/>
    <lineage>
        <taxon>Eukaryota</taxon>
        <taxon>Metamonada</taxon>
        <taxon>Parabasalia</taxon>
        <taxon>Tritrichomonadida</taxon>
        <taxon>Tritrichomonadidae</taxon>
        <taxon>Tritrichomonas</taxon>
    </lineage>
</organism>
<gene>
    <name evidence="4" type="ORF">TRFO_06413</name>
</gene>
<dbReference type="InterPro" id="IPR051219">
    <property type="entry name" value="Heterochromatin_chromo-domain"/>
</dbReference>
<dbReference type="EMBL" id="MLAK01000804">
    <property type="protein sequence ID" value="OHT04110.1"/>
    <property type="molecule type" value="Genomic_DNA"/>
</dbReference>
<dbReference type="Pfam" id="PF00385">
    <property type="entry name" value="Chromo"/>
    <property type="match status" value="1"/>
</dbReference>
<name>A0A1J4K306_9EUKA</name>
<dbReference type="PROSITE" id="PS50013">
    <property type="entry name" value="CHROMO_2"/>
    <property type="match status" value="1"/>
</dbReference>
<dbReference type="RefSeq" id="XP_068357246.1">
    <property type="nucleotide sequence ID" value="XM_068493080.1"/>
</dbReference>
<keyword evidence="5" id="KW-1185">Reference proteome</keyword>
<feature type="domain" description="Chromo" evidence="3">
    <location>
        <begin position="33"/>
        <end position="90"/>
    </location>
</feature>
<dbReference type="Gene3D" id="2.40.50.40">
    <property type="match status" value="1"/>
</dbReference>
<dbReference type="PANTHER" id="PTHR22812">
    <property type="entry name" value="CHROMOBOX PROTEIN"/>
    <property type="match status" value="1"/>
</dbReference>
<dbReference type="SUPFAM" id="SSF54160">
    <property type="entry name" value="Chromo domain-like"/>
    <property type="match status" value="1"/>
</dbReference>
<dbReference type="InterPro" id="IPR023780">
    <property type="entry name" value="Chromo_domain"/>
</dbReference>
<comment type="caution">
    <text evidence="4">The sequence shown here is derived from an EMBL/GenBank/DDBJ whole genome shotgun (WGS) entry which is preliminary data.</text>
</comment>
<dbReference type="OrthoDB" id="1918685at2759"/>
<evidence type="ECO:0000313" key="5">
    <source>
        <dbReference type="Proteomes" id="UP000179807"/>
    </source>
</evidence>
<evidence type="ECO:0000256" key="2">
    <source>
        <dbReference type="ARBA" id="ARBA00023242"/>
    </source>
</evidence>
<sequence length="239" mass="28632">MVKFEQYFTINFAFISPLLHVLMSKKKYTDEVYVVEAVVGHKKGKKRDKYQVKWVGYDEPTWEPVELLDNCRDLIIEYWKDQKTKAKQSSDISKPKDPPDFREYFKLPFSSKEKEHLTRKIKTNRDLIPWPNTNDESEPQETSFFDLQIPPNLYFIERNQNPKWELCGREVFNENPTLDKENMPIYTICDIFKNSNETFVKVKDKDGNTEDIPYDIFYSLFPNSVYEYFNNLIPLYKPE</sequence>
<dbReference type="VEuPathDB" id="TrichDB:TRFO_06413"/>
<comment type="subcellular location">
    <subcellularLocation>
        <location evidence="1">Nucleus</location>
    </subcellularLocation>
</comment>
<reference evidence="4" key="1">
    <citation type="submission" date="2016-10" db="EMBL/GenBank/DDBJ databases">
        <authorList>
            <person name="Benchimol M."/>
            <person name="Almeida L.G."/>
            <person name="Vasconcelos A.T."/>
            <person name="Perreira-Neves A."/>
            <person name="Rosa I.A."/>
            <person name="Tasca T."/>
            <person name="Bogo M.R."/>
            <person name="de Souza W."/>
        </authorList>
    </citation>
    <scope>NUCLEOTIDE SEQUENCE [LARGE SCALE GENOMIC DNA]</scope>
    <source>
        <strain evidence="4">K</strain>
    </source>
</reference>
<dbReference type="InterPro" id="IPR016197">
    <property type="entry name" value="Chromo-like_dom_sf"/>
</dbReference>
<accession>A0A1J4K306</accession>
<dbReference type="SMART" id="SM00298">
    <property type="entry name" value="CHROMO"/>
    <property type="match status" value="1"/>
</dbReference>
<evidence type="ECO:0000256" key="1">
    <source>
        <dbReference type="ARBA" id="ARBA00004123"/>
    </source>
</evidence>
<proteinExistence type="predicted"/>
<dbReference type="InterPro" id="IPR000953">
    <property type="entry name" value="Chromo/chromo_shadow_dom"/>
</dbReference>